<evidence type="ECO:0000313" key="2">
    <source>
        <dbReference type="Proteomes" id="UP000275401"/>
    </source>
</evidence>
<gene>
    <name evidence="1" type="ORF">EEJ42_22445</name>
</gene>
<comment type="caution">
    <text evidence="1">The sequence shown here is derived from an EMBL/GenBank/DDBJ whole genome shotgun (WGS) entry which is preliminary data.</text>
</comment>
<protein>
    <submittedName>
        <fullName evidence="1">Uncharacterized protein</fullName>
    </submittedName>
</protein>
<dbReference type="EMBL" id="RIBZ01000273">
    <property type="protein sequence ID" value="RNG21653.1"/>
    <property type="molecule type" value="Genomic_DNA"/>
</dbReference>
<dbReference type="Proteomes" id="UP000275401">
    <property type="component" value="Unassembled WGS sequence"/>
</dbReference>
<keyword evidence="2" id="KW-1185">Reference proteome</keyword>
<accession>A0A3M8W113</accession>
<evidence type="ECO:0000313" key="1">
    <source>
        <dbReference type="EMBL" id="RNG21653.1"/>
    </source>
</evidence>
<proteinExistence type="predicted"/>
<sequence>MECPNTTDGTAAARRARFGTLPERIRYEDMVEEETATTKDPKRQAYDPEGSWMSFSCLAADLGL</sequence>
<organism evidence="1 2">
    <name type="scientific">Streptomyces botrytidirepellens</name>
    <dbReference type="NCBI Taxonomy" id="2486417"/>
    <lineage>
        <taxon>Bacteria</taxon>
        <taxon>Bacillati</taxon>
        <taxon>Actinomycetota</taxon>
        <taxon>Actinomycetes</taxon>
        <taxon>Kitasatosporales</taxon>
        <taxon>Streptomycetaceae</taxon>
        <taxon>Streptomyces</taxon>
    </lineage>
</organism>
<name>A0A3M8W113_9ACTN</name>
<dbReference type="AlphaFoldDB" id="A0A3M8W113"/>
<dbReference type="RefSeq" id="WP_123102229.1">
    <property type="nucleotide sequence ID" value="NZ_RIBZ01000273.1"/>
</dbReference>
<reference evidence="1 2" key="1">
    <citation type="submission" date="2018-11" db="EMBL/GenBank/DDBJ databases">
        <title>The Potential of Streptomyces as Biocontrol Agents against the Tomato grey mould, Botrytis cinerea (Gray mold) Frontiers in Microbiology.</title>
        <authorList>
            <person name="Li D."/>
        </authorList>
    </citation>
    <scope>NUCLEOTIDE SEQUENCE [LARGE SCALE GENOMIC DNA]</scope>
    <source>
        <strain evidence="1 2">NEAU-LD23</strain>
    </source>
</reference>